<dbReference type="Proteomes" id="UP001732700">
    <property type="component" value="Chromosome 4C"/>
</dbReference>
<keyword evidence="2" id="KW-1185">Reference proteome</keyword>
<reference evidence="1" key="1">
    <citation type="submission" date="2021-05" db="EMBL/GenBank/DDBJ databases">
        <authorList>
            <person name="Scholz U."/>
            <person name="Mascher M."/>
            <person name="Fiebig A."/>
        </authorList>
    </citation>
    <scope>NUCLEOTIDE SEQUENCE [LARGE SCALE GENOMIC DNA]</scope>
</reference>
<evidence type="ECO:0000313" key="1">
    <source>
        <dbReference type="EnsemblPlants" id="AVESA.00010b.r2.4CG1259540.1.CDS.1"/>
    </source>
</evidence>
<proteinExistence type="predicted"/>
<protein>
    <submittedName>
        <fullName evidence="1">Uncharacterized protein</fullName>
    </submittedName>
</protein>
<reference evidence="1" key="2">
    <citation type="submission" date="2025-09" db="UniProtKB">
        <authorList>
            <consortium name="EnsemblPlants"/>
        </authorList>
    </citation>
    <scope>IDENTIFICATION</scope>
</reference>
<accession>A0ACD5WQW2</accession>
<evidence type="ECO:0000313" key="2">
    <source>
        <dbReference type="Proteomes" id="UP001732700"/>
    </source>
</evidence>
<name>A0ACD5WQW2_AVESA</name>
<organism evidence="1 2">
    <name type="scientific">Avena sativa</name>
    <name type="common">Oat</name>
    <dbReference type="NCBI Taxonomy" id="4498"/>
    <lineage>
        <taxon>Eukaryota</taxon>
        <taxon>Viridiplantae</taxon>
        <taxon>Streptophyta</taxon>
        <taxon>Embryophyta</taxon>
        <taxon>Tracheophyta</taxon>
        <taxon>Spermatophyta</taxon>
        <taxon>Magnoliopsida</taxon>
        <taxon>Liliopsida</taxon>
        <taxon>Poales</taxon>
        <taxon>Poaceae</taxon>
        <taxon>BOP clade</taxon>
        <taxon>Pooideae</taxon>
        <taxon>Poodae</taxon>
        <taxon>Poeae</taxon>
        <taxon>Poeae Chloroplast Group 1 (Aveneae type)</taxon>
        <taxon>Aveninae</taxon>
        <taxon>Avena</taxon>
    </lineage>
</organism>
<dbReference type="EnsemblPlants" id="AVESA.00010b.r2.4CG1259540.1">
    <property type="protein sequence ID" value="AVESA.00010b.r2.4CG1259540.1.CDS.1"/>
    <property type="gene ID" value="AVESA.00010b.r2.4CG1259540"/>
</dbReference>
<sequence>MAYDQRDLSSEEAAADAGADELRRGPWTVDEDVVLANYIAAHGEGRWNALARRAGLRRTGKSCRLRWLNYLRPDLRRGGMTAEEQLLVLELHARWGNRWSKIAQHLPGRTDNEIKNYWRTRVQRHARRLGCDVGGQRFRDLVRCLWMPRLLERIRATSASADGAVVPQSSSSAAALPVAADGCCWPVLDDDVFGLCAGATNEMELSCTTAVSSSSASTDGGVHVQLACQPAPVLATAESAPGRTDASYTTNRSTTGAAMRDTAVPWQPPQPQPQPHGGGLMTTQQQHLQAESQLFGAEACWWSAQSSFDAALYADVGLPDLEFGVAGETMWGACANNDDLWYTQMLGL</sequence>